<organism evidence="2 3">
    <name type="scientific">Aurantiacibacter aquimixticola</name>
    <dbReference type="NCBI Taxonomy" id="1958945"/>
    <lineage>
        <taxon>Bacteria</taxon>
        <taxon>Pseudomonadati</taxon>
        <taxon>Pseudomonadota</taxon>
        <taxon>Alphaproteobacteria</taxon>
        <taxon>Sphingomonadales</taxon>
        <taxon>Erythrobacteraceae</taxon>
        <taxon>Aurantiacibacter</taxon>
    </lineage>
</organism>
<sequence>MSHVFLGSELEGVATWWRIRRKDGVALGFTSHDRDLAFGGMTYRAAPGMLPSAIRRTAGLERDGVEVEGVLAHDSISEDDLASGRYESAHIAIGLVDWESLDNATLFHGELGGVSRTSGRFEAELRSAKAALEADFVPRTSPTCRASFCDADCRFNPARVTHLAAVTALDLADNRVRFGSAPPAGNMHGGTVKWVDGPLAGLTMEVIEAGPSGLVLDRTLTDAIAVGDKAFLREGCDHTISTCATRFGNAANFRGEPHLPGNDLLARYPTG</sequence>
<feature type="domain" description="Bacteriophage phiJL001 Gp84 C-terminal" evidence="1">
    <location>
        <begin position="187"/>
        <end position="263"/>
    </location>
</feature>
<keyword evidence="3" id="KW-1185">Reference proteome</keyword>
<proteinExistence type="predicted"/>
<dbReference type="InterPro" id="IPR011928">
    <property type="entry name" value="Phage_phiJL001_Gp84"/>
</dbReference>
<evidence type="ECO:0000313" key="2">
    <source>
        <dbReference type="EMBL" id="RJY09684.1"/>
    </source>
</evidence>
<dbReference type="AlphaFoldDB" id="A0A419RVA1"/>
<dbReference type="NCBIfam" id="TIGR02218">
    <property type="entry name" value="phg_TIGR02218"/>
    <property type="match status" value="1"/>
</dbReference>
<comment type="caution">
    <text evidence="2">The sequence shown here is derived from an EMBL/GenBank/DDBJ whole genome shotgun (WGS) entry which is preliminary data.</text>
</comment>
<dbReference type="Pfam" id="PF09356">
    <property type="entry name" value="Phage_BR0599"/>
    <property type="match status" value="1"/>
</dbReference>
<dbReference type="OrthoDB" id="1633386at2"/>
<accession>A0A419RVA1</accession>
<reference evidence="2 3" key="1">
    <citation type="journal article" date="2017" name="Int. J. Syst. Evol. Microbiol.">
        <title>Erythrobacter aquimixticola sp. nov., isolated from the junction between the ocean and a freshwater spring.</title>
        <authorList>
            <person name="Park S."/>
            <person name="Jung Y.T."/>
            <person name="Choi S.J."/>
            <person name="Yoon J.H."/>
        </authorList>
    </citation>
    <scope>NUCLEOTIDE SEQUENCE [LARGE SCALE GENOMIC DNA]</scope>
    <source>
        <strain evidence="2 3">JSSK-14</strain>
    </source>
</reference>
<dbReference type="EMBL" id="RAHX01000001">
    <property type="protein sequence ID" value="RJY09684.1"/>
    <property type="molecule type" value="Genomic_DNA"/>
</dbReference>
<gene>
    <name evidence="2" type="ORF">D6201_10260</name>
</gene>
<name>A0A419RVA1_9SPHN</name>
<dbReference type="Pfam" id="PF09931">
    <property type="entry name" value="Phage_phiJL001_Gp84_N"/>
    <property type="match status" value="1"/>
</dbReference>
<evidence type="ECO:0000259" key="1">
    <source>
        <dbReference type="Pfam" id="PF09356"/>
    </source>
</evidence>
<dbReference type="Proteomes" id="UP000285232">
    <property type="component" value="Unassembled WGS sequence"/>
</dbReference>
<protein>
    <submittedName>
        <fullName evidence="2">DUF2163 domain-containing protein</fullName>
    </submittedName>
</protein>
<evidence type="ECO:0000313" key="3">
    <source>
        <dbReference type="Proteomes" id="UP000285232"/>
    </source>
</evidence>
<dbReference type="InterPro" id="IPR018964">
    <property type="entry name" value="Phage_phiJL001_Gp84_C"/>
</dbReference>
<dbReference type="RefSeq" id="WP_120048694.1">
    <property type="nucleotide sequence ID" value="NZ_RAHX01000001.1"/>
</dbReference>